<dbReference type="InterPro" id="IPR003615">
    <property type="entry name" value="HNH_nuc"/>
</dbReference>
<dbReference type="Gene3D" id="3.90.75.20">
    <property type="match status" value="1"/>
</dbReference>
<dbReference type="InterPro" id="IPR044925">
    <property type="entry name" value="His-Me_finger_sf"/>
</dbReference>
<dbReference type="Pfam" id="PF01381">
    <property type="entry name" value="HTH_3"/>
    <property type="match status" value="1"/>
</dbReference>
<dbReference type="AlphaFoldDB" id="A0AAX1UP34"/>
<dbReference type="Gene3D" id="1.10.10.60">
    <property type="entry name" value="Homeodomain-like"/>
    <property type="match status" value="1"/>
</dbReference>
<gene>
    <name evidence="3" type="ORF">D1114_07260</name>
</gene>
<evidence type="ECO:0000259" key="1">
    <source>
        <dbReference type="Pfam" id="PF01381"/>
    </source>
</evidence>
<dbReference type="InterPro" id="IPR009057">
    <property type="entry name" value="Homeodomain-like_sf"/>
</dbReference>
<name>A0AAX1UP34_CERSP</name>
<evidence type="ECO:0000259" key="2">
    <source>
        <dbReference type="Pfam" id="PF13392"/>
    </source>
</evidence>
<organism evidence="3 4">
    <name type="scientific">Cereibacter sphaeroides</name>
    <name type="common">Rhodobacter sphaeroides</name>
    <dbReference type="NCBI Taxonomy" id="1063"/>
    <lineage>
        <taxon>Bacteria</taxon>
        <taxon>Pseudomonadati</taxon>
        <taxon>Pseudomonadota</taxon>
        <taxon>Alphaproteobacteria</taxon>
        <taxon>Rhodobacterales</taxon>
        <taxon>Paracoccaceae</taxon>
        <taxon>Cereibacter</taxon>
    </lineage>
</organism>
<dbReference type="SUPFAM" id="SSF54060">
    <property type="entry name" value="His-Me finger endonucleases"/>
    <property type="match status" value="1"/>
</dbReference>
<dbReference type="Proteomes" id="UP000266305">
    <property type="component" value="Unassembled WGS sequence"/>
</dbReference>
<evidence type="ECO:0000313" key="3">
    <source>
        <dbReference type="EMBL" id="RHZ96499.1"/>
    </source>
</evidence>
<comment type="caution">
    <text evidence="3">The sequence shown here is derived from an EMBL/GenBank/DDBJ whole genome shotgun (WGS) entry which is preliminary data.</text>
</comment>
<protein>
    <submittedName>
        <fullName evidence="3">Helix-turn-helix domain-containing protein</fullName>
    </submittedName>
</protein>
<reference evidence="3 4" key="1">
    <citation type="submission" date="2018-08" db="EMBL/GenBank/DDBJ databases">
        <title>Draft genome sequence of Rhodobacter sphaeroides FY.</title>
        <authorList>
            <person name="Rayyan A."/>
            <person name="Meyer T.E."/>
            <person name="Kyndt J.A."/>
        </authorList>
    </citation>
    <scope>NUCLEOTIDE SEQUENCE [LARGE SCALE GENOMIC DNA]</scope>
    <source>
        <strain evidence="3 4">FY</strain>
    </source>
</reference>
<feature type="domain" description="HTH cro/C1-type" evidence="1">
    <location>
        <begin position="144"/>
        <end position="175"/>
    </location>
</feature>
<dbReference type="EMBL" id="QWGP01000005">
    <property type="protein sequence ID" value="RHZ96499.1"/>
    <property type="molecule type" value="Genomic_DNA"/>
</dbReference>
<accession>A0AAX1UP34</accession>
<sequence>MIVWWGLCSMADTLRILIGCEARRVRDFPAYIIAADGRIFSEFGRDLRELRPSADAKGYLGLTICNGEGRRRKVRVHRLVAETFIPNPAHMPLVRHLDGNRQNNSADNLAWGTYAENEADKIGHGTWDTRRNGKLTACMREEAMRLLRSGLPQKDVAARMGVSRPTITRLANGTTWSGVQ</sequence>
<feature type="domain" description="HNH nuclease" evidence="2">
    <location>
        <begin position="75"/>
        <end position="118"/>
    </location>
</feature>
<proteinExistence type="predicted"/>
<dbReference type="InterPro" id="IPR001387">
    <property type="entry name" value="Cro/C1-type_HTH"/>
</dbReference>
<evidence type="ECO:0000313" key="4">
    <source>
        <dbReference type="Proteomes" id="UP000266305"/>
    </source>
</evidence>
<dbReference type="Pfam" id="PF13392">
    <property type="entry name" value="HNH_3"/>
    <property type="match status" value="1"/>
</dbReference>
<dbReference type="SUPFAM" id="SSF46689">
    <property type="entry name" value="Homeodomain-like"/>
    <property type="match status" value="1"/>
</dbReference>